<proteinExistence type="predicted"/>
<gene>
    <name evidence="1" type="ORF">VIBC2010_07599</name>
</gene>
<dbReference type="EMBL" id="AEIU01000069">
    <property type="protein sequence ID" value="EFP96816.1"/>
    <property type="molecule type" value="Genomic_DNA"/>
</dbReference>
<keyword evidence="2" id="KW-1185">Reference proteome</keyword>
<dbReference type="Proteomes" id="UP000002943">
    <property type="component" value="Unassembled WGS sequence"/>
</dbReference>
<dbReference type="InterPro" id="IPR010982">
    <property type="entry name" value="Lambda_DNA-bd_dom_sf"/>
</dbReference>
<dbReference type="GO" id="GO:0003677">
    <property type="term" value="F:DNA binding"/>
    <property type="evidence" value="ECO:0007669"/>
    <property type="project" value="InterPro"/>
</dbReference>
<sequence length="119" mass="13557">MEFTDNDRQALNTIWMSQKTKMRLTQMEFAKKLGMNQLSFSRLMRGESPLTMSFVSQFCRLLHIDPNVTVPSLKANHSNGPKIVYLKSRMTVDGEIQNAYIEGNQVVVEYAHTVDGAND</sequence>
<dbReference type="STRING" id="796620.VIBC2010_07599"/>
<protein>
    <recommendedName>
        <fullName evidence="3">L-threonine 3-dehydrogenase</fullName>
    </recommendedName>
</protein>
<organism evidence="1 2">
    <name type="scientific">Vibrio caribbeanicus ATCC BAA-2122</name>
    <dbReference type="NCBI Taxonomy" id="796620"/>
    <lineage>
        <taxon>Bacteria</taxon>
        <taxon>Pseudomonadati</taxon>
        <taxon>Pseudomonadota</taxon>
        <taxon>Gammaproteobacteria</taxon>
        <taxon>Vibrionales</taxon>
        <taxon>Vibrionaceae</taxon>
        <taxon>Vibrio</taxon>
    </lineage>
</organism>
<name>E3BJP7_9VIBR</name>
<dbReference type="AlphaFoldDB" id="E3BJP7"/>
<dbReference type="RefSeq" id="WP_009601250.1">
    <property type="nucleotide sequence ID" value="NZ_AEIU01000069.1"/>
</dbReference>
<dbReference type="CDD" id="cd00093">
    <property type="entry name" value="HTH_XRE"/>
    <property type="match status" value="1"/>
</dbReference>
<reference evidence="1 2" key="1">
    <citation type="journal article" date="2012" name="Int. J. Syst. Evol. Microbiol.">
        <title>Vibrio caribbeanicus sp. nov., isolated from the marine sponge Scleritoderma cyanea.</title>
        <authorList>
            <person name="Hoffmann M."/>
            <person name="Monday S.R."/>
            <person name="Allard M.W."/>
            <person name="Strain E.A."/>
            <person name="Whittaker P."/>
            <person name="Naum M."/>
            <person name="McCarthy P.J."/>
            <person name="Lopez J.V."/>
            <person name="Fischer M."/>
            <person name="Brown E.W."/>
        </authorList>
    </citation>
    <scope>NUCLEOTIDE SEQUENCE [LARGE SCALE GENOMIC DNA]</scope>
    <source>
        <strain evidence="1 2">ATCC BAA-2122</strain>
    </source>
</reference>
<dbReference type="eggNOG" id="ENOG5031UJJ">
    <property type="taxonomic scope" value="Bacteria"/>
</dbReference>
<dbReference type="SUPFAM" id="SSF47413">
    <property type="entry name" value="lambda repressor-like DNA-binding domains"/>
    <property type="match status" value="1"/>
</dbReference>
<accession>E3BJP7</accession>
<evidence type="ECO:0000313" key="1">
    <source>
        <dbReference type="EMBL" id="EFP96816.1"/>
    </source>
</evidence>
<dbReference type="Gene3D" id="1.10.260.40">
    <property type="entry name" value="lambda repressor-like DNA-binding domains"/>
    <property type="match status" value="1"/>
</dbReference>
<dbReference type="InterPro" id="IPR001387">
    <property type="entry name" value="Cro/C1-type_HTH"/>
</dbReference>
<comment type="caution">
    <text evidence="1">The sequence shown here is derived from an EMBL/GenBank/DDBJ whole genome shotgun (WGS) entry which is preliminary data.</text>
</comment>
<evidence type="ECO:0000313" key="2">
    <source>
        <dbReference type="Proteomes" id="UP000002943"/>
    </source>
</evidence>
<dbReference type="OrthoDB" id="5916950at2"/>
<dbReference type="Pfam" id="PF13560">
    <property type="entry name" value="HTH_31"/>
    <property type="match status" value="1"/>
</dbReference>
<evidence type="ECO:0008006" key="3">
    <source>
        <dbReference type="Google" id="ProtNLM"/>
    </source>
</evidence>